<feature type="domain" description="Glycosyltransferase subfamily 4-like N-terminal" evidence="2">
    <location>
        <begin position="12"/>
        <end position="172"/>
    </location>
</feature>
<name>A0ABW4C566_9LACO</name>
<sequence>MRIVHVAEYASGGVATYLRNIVASQIEDSSVDEIVLINSKKNSEKLDFNSNKFRHITFDYSRSISGIIRLLKVRKIIDSLDPDVVHFHSSFAGIIRLTYLVKLSHYKVVYCAHGWSFLQKNKSRLQKKVYEVIERLAALKTDTIINISRSEQQAAVAHDLPEDKMELVYNTIPNKRELFPIPSPFSNLPTKKLLFVGRFDEQKGLKFLLKNVDFENYGVELVVIGSNVLESSKIASNVTNVTFLGWIDNKYIDSYISICDAVIVPSKWEGFGLVAVEAMKNEKMVIASDAGGLSEIIVNNYSGLIFKAGSPQKLNEAIAKFAGMGNPKIKLMGHHGKDIFSSKYNFSELHSRLMQIYKLNPVGKRDYTIISSEKYEQ</sequence>
<dbReference type="Pfam" id="PF13439">
    <property type="entry name" value="Glyco_transf_4"/>
    <property type="match status" value="1"/>
</dbReference>
<dbReference type="PANTHER" id="PTHR45947">
    <property type="entry name" value="SULFOQUINOVOSYL TRANSFERASE SQD2"/>
    <property type="match status" value="1"/>
</dbReference>
<dbReference type="InterPro" id="IPR028098">
    <property type="entry name" value="Glyco_trans_4-like_N"/>
</dbReference>
<dbReference type="EMBL" id="JBHTOJ010000047">
    <property type="protein sequence ID" value="MFD1421867.1"/>
    <property type="molecule type" value="Genomic_DNA"/>
</dbReference>
<keyword evidence="3" id="KW-0808">Transferase</keyword>
<dbReference type="GO" id="GO:0016757">
    <property type="term" value="F:glycosyltransferase activity"/>
    <property type="evidence" value="ECO:0007669"/>
    <property type="project" value="UniProtKB-KW"/>
</dbReference>
<keyword evidence="3" id="KW-0328">Glycosyltransferase</keyword>
<protein>
    <submittedName>
        <fullName evidence="3">Glycosyltransferase</fullName>
        <ecNumber evidence="3">2.4.-.-</ecNumber>
    </submittedName>
</protein>
<proteinExistence type="predicted"/>
<accession>A0ABW4C566</accession>
<dbReference type="InterPro" id="IPR050194">
    <property type="entry name" value="Glycosyltransferase_grp1"/>
</dbReference>
<reference evidence="4" key="1">
    <citation type="journal article" date="2019" name="Int. J. Syst. Evol. Microbiol.">
        <title>The Global Catalogue of Microorganisms (GCM) 10K type strain sequencing project: providing services to taxonomists for standard genome sequencing and annotation.</title>
        <authorList>
            <consortium name="The Broad Institute Genomics Platform"/>
            <consortium name="The Broad Institute Genome Sequencing Center for Infectious Disease"/>
            <person name="Wu L."/>
            <person name="Ma J."/>
        </authorList>
    </citation>
    <scope>NUCLEOTIDE SEQUENCE [LARGE SCALE GENOMIC DNA]</scope>
    <source>
        <strain evidence="4">CCM 8931</strain>
    </source>
</reference>
<dbReference type="EC" id="2.4.-.-" evidence="3"/>
<dbReference type="InterPro" id="IPR001296">
    <property type="entry name" value="Glyco_trans_1"/>
</dbReference>
<feature type="domain" description="Glycosyl transferase family 1" evidence="1">
    <location>
        <begin position="188"/>
        <end position="321"/>
    </location>
</feature>
<evidence type="ECO:0000313" key="3">
    <source>
        <dbReference type="EMBL" id="MFD1421867.1"/>
    </source>
</evidence>
<evidence type="ECO:0000259" key="2">
    <source>
        <dbReference type="Pfam" id="PF13439"/>
    </source>
</evidence>
<dbReference type="PANTHER" id="PTHR45947:SF3">
    <property type="entry name" value="SULFOQUINOVOSYL TRANSFERASE SQD2"/>
    <property type="match status" value="1"/>
</dbReference>
<comment type="caution">
    <text evidence="3">The sequence shown here is derived from an EMBL/GenBank/DDBJ whole genome shotgun (WGS) entry which is preliminary data.</text>
</comment>
<dbReference type="Gene3D" id="3.40.50.2000">
    <property type="entry name" value="Glycogen Phosphorylase B"/>
    <property type="match status" value="2"/>
</dbReference>
<organism evidence="3 4">
    <name type="scientific">Lactiplantibacillus songbeiensis</name>
    <dbReference type="NCBI Taxonomy" id="2559920"/>
    <lineage>
        <taxon>Bacteria</taxon>
        <taxon>Bacillati</taxon>
        <taxon>Bacillota</taxon>
        <taxon>Bacilli</taxon>
        <taxon>Lactobacillales</taxon>
        <taxon>Lactobacillaceae</taxon>
        <taxon>Lactiplantibacillus</taxon>
    </lineage>
</organism>
<dbReference type="RefSeq" id="WP_171001560.1">
    <property type="nucleotide sequence ID" value="NZ_BJDL01000011.1"/>
</dbReference>
<evidence type="ECO:0000313" key="4">
    <source>
        <dbReference type="Proteomes" id="UP001597188"/>
    </source>
</evidence>
<keyword evidence="4" id="KW-1185">Reference proteome</keyword>
<gene>
    <name evidence="3" type="ORF">ACFQ5L_13050</name>
</gene>
<dbReference type="SUPFAM" id="SSF53756">
    <property type="entry name" value="UDP-Glycosyltransferase/glycogen phosphorylase"/>
    <property type="match status" value="1"/>
</dbReference>
<dbReference type="Proteomes" id="UP001597188">
    <property type="component" value="Unassembled WGS sequence"/>
</dbReference>
<evidence type="ECO:0000259" key="1">
    <source>
        <dbReference type="Pfam" id="PF00534"/>
    </source>
</evidence>
<dbReference type="Pfam" id="PF00534">
    <property type="entry name" value="Glycos_transf_1"/>
    <property type="match status" value="1"/>
</dbReference>